<dbReference type="InterPro" id="IPR003593">
    <property type="entry name" value="AAA+_ATPase"/>
</dbReference>
<dbReference type="InterPro" id="IPR050166">
    <property type="entry name" value="ABC_transporter_ATP-bind"/>
</dbReference>
<dbReference type="PROSITE" id="PS50893">
    <property type="entry name" value="ABC_TRANSPORTER_2"/>
    <property type="match status" value="1"/>
</dbReference>
<accession>A0A4Y8RST1</accession>
<evidence type="ECO:0000313" key="6">
    <source>
        <dbReference type="EMBL" id="TFF27380.1"/>
    </source>
</evidence>
<evidence type="ECO:0000256" key="3">
    <source>
        <dbReference type="ARBA" id="ARBA00022741"/>
    </source>
</evidence>
<evidence type="ECO:0000256" key="4">
    <source>
        <dbReference type="ARBA" id="ARBA00022840"/>
    </source>
</evidence>
<dbReference type="InterPro" id="IPR027417">
    <property type="entry name" value="P-loop_NTPase"/>
</dbReference>
<protein>
    <submittedName>
        <fullName evidence="6">ABC transporter ATP-binding protein</fullName>
    </submittedName>
</protein>
<evidence type="ECO:0000259" key="5">
    <source>
        <dbReference type="PROSITE" id="PS50893"/>
    </source>
</evidence>
<dbReference type="Pfam" id="PF00005">
    <property type="entry name" value="ABC_tran"/>
    <property type="match status" value="1"/>
</dbReference>
<dbReference type="InterPro" id="IPR003439">
    <property type="entry name" value="ABC_transporter-like_ATP-bd"/>
</dbReference>
<dbReference type="SUPFAM" id="SSF52540">
    <property type="entry name" value="P-loop containing nucleoside triphosphate hydrolases"/>
    <property type="match status" value="1"/>
</dbReference>
<dbReference type="GO" id="GO:0016887">
    <property type="term" value="F:ATP hydrolysis activity"/>
    <property type="evidence" value="ECO:0007669"/>
    <property type="project" value="InterPro"/>
</dbReference>
<reference evidence="6 7" key="1">
    <citation type="submission" date="2019-03" db="EMBL/GenBank/DDBJ databases">
        <title>Jiella endophytica sp. nov., a novel endophytic bacterium isolated from root of Ficus microcarpa Linn. f.</title>
        <authorList>
            <person name="Tuo L."/>
        </authorList>
    </citation>
    <scope>NUCLEOTIDE SEQUENCE [LARGE SCALE GENOMIC DNA]</scope>
    <source>
        <strain evidence="6 7">CBS5Q-3</strain>
    </source>
</reference>
<dbReference type="AlphaFoldDB" id="A0A4Y8RST1"/>
<evidence type="ECO:0000313" key="7">
    <source>
        <dbReference type="Proteomes" id="UP000298179"/>
    </source>
</evidence>
<organism evidence="6 7">
    <name type="scientific">Jiella endophytica</name>
    <dbReference type="NCBI Taxonomy" id="2558362"/>
    <lineage>
        <taxon>Bacteria</taxon>
        <taxon>Pseudomonadati</taxon>
        <taxon>Pseudomonadota</taxon>
        <taxon>Alphaproteobacteria</taxon>
        <taxon>Hyphomicrobiales</taxon>
        <taxon>Aurantimonadaceae</taxon>
        <taxon>Jiella</taxon>
    </lineage>
</organism>
<dbReference type="Gene3D" id="3.40.50.300">
    <property type="entry name" value="P-loop containing nucleotide triphosphate hydrolases"/>
    <property type="match status" value="1"/>
</dbReference>
<dbReference type="SMART" id="SM00382">
    <property type="entry name" value="AAA"/>
    <property type="match status" value="1"/>
</dbReference>
<dbReference type="PROSITE" id="PS00211">
    <property type="entry name" value="ABC_TRANSPORTER_1"/>
    <property type="match status" value="1"/>
</dbReference>
<name>A0A4Y8RST1_9HYPH</name>
<keyword evidence="3" id="KW-0547">Nucleotide-binding</keyword>
<comment type="similarity">
    <text evidence="1">Belongs to the ABC transporter superfamily.</text>
</comment>
<evidence type="ECO:0000256" key="1">
    <source>
        <dbReference type="ARBA" id="ARBA00005417"/>
    </source>
</evidence>
<keyword evidence="7" id="KW-1185">Reference proteome</keyword>
<proteinExistence type="inferred from homology"/>
<comment type="caution">
    <text evidence="6">The sequence shown here is derived from an EMBL/GenBank/DDBJ whole genome shotgun (WGS) entry which is preliminary data.</text>
</comment>
<dbReference type="EMBL" id="SOZD01000001">
    <property type="protein sequence ID" value="TFF27380.1"/>
    <property type="molecule type" value="Genomic_DNA"/>
</dbReference>
<dbReference type="Proteomes" id="UP000298179">
    <property type="component" value="Unassembled WGS sequence"/>
</dbReference>
<feature type="domain" description="ABC transporter" evidence="5">
    <location>
        <begin position="8"/>
        <end position="239"/>
    </location>
</feature>
<dbReference type="OrthoDB" id="9807242at2"/>
<dbReference type="RefSeq" id="WP_134759934.1">
    <property type="nucleotide sequence ID" value="NZ_SOZD01000001.1"/>
</dbReference>
<dbReference type="GO" id="GO:0005524">
    <property type="term" value="F:ATP binding"/>
    <property type="evidence" value="ECO:0007669"/>
    <property type="project" value="UniProtKB-KW"/>
</dbReference>
<keyword evidence="2" id="KW-0813">Transport</keyword>
<dbReference type="PANTHER" id="PTHR42788">
    <property type="entry name" value="TAURINE IMPORT ATP-BINDING PROTEIN-RELATED"/>
    <property type="match status" value="1"/>
</dbReference>
<dbReference type="PANTHER" id="PTHR42788:SF2">
    <property type="entry name" value="ABC TRANSPORTER ATP-BINDING PROTEIN"/>
    <property type="match status" value="1"/>
</dbReference>
<gene>
    <name evidence="6" type="ORF">E3C22_02675</name>
</gene>
<dbReference type="InterPro" id="IPR017871">
    <property type="entry name" value="ABC_transporter-like_CS"/>
</dbReference>
<dbReference type="CDD" id="cd03293">
    <property type="entry name" value="ABC_NrtD_SsuB_transporters"/>
    <property type="match status" value="1"/>
</dbReference>
<keyword evidence="4 6" id="KW-0067">ATP-binding</keyword>
<evidence type="ECO:0000256" key="2">
    <source>
        <dbReference type="ARBA" id="ARBA00022448"/>
    </source>
</evidence>
<sequence>MSDKARQLQITGLAKTFATKTGSVPVVRDLTFDIHEQDFVSIIGPSGCGKTTIFNMIAGLLDADAGTMRYRGEPVDGLRGRIGYMMQKDLLFPWRTVLQNCLLGLEMRNVDRREAREKALDYLETFGLKGFENAYPSTLSGGQRQRVALIRTLVMDPDILLLDEPFSALDYQTRLHLEGVLVDAVETAGKTVILITHDVDEAVALSKRVVVLSGRPSKVKAIHDIDLASHSPIESRSDPNFSRYFHLLCNELDIQTQ</sequence>